<name>A0ABX1LSI3_9CYAN</name>
<dbReference type="EMBL" id="JAAVJL010000001">
    <property type="protein sequence ID" value="NMF59090.1"/>
    <property type="molecule type" value="Genomic_DNA"/>
</dbReference>
<comment type="caution">
    <text evidence="1">The sequence shown here is derived from an EMBL/GenBank/DDBJ whole genome shotgun (WGS) entry which is preliminary data.</text>
</comment>
<evidence type="ECO:0000313" key="1">
    <source>
        <dbReference type="EMBL" id="NMF59090.1"/>
    </source>
</evidence>
<dbReference type="Proteomes" id="UP000738376">
    <property type="component" value="Unassembled WGS sequence"/>
</dbReference>
<accession>A0ABX1LSI3</accession>
<reference evidence="1 2" key="1">
    <citation type="submission" date="2020-03" db="EMBL/GenBank/DDBJ databases">
        <title>Draft Genome Sequence of 2-Methylisoborneol Producing Pseudanabaena yagii Strain GIHE-NHR1 Isolated from North Han River in South Korea.</title>
        <authorList>
            <person name="Jeong J."/>
        </authorList>
    </citation>
    <scope>NUCLEOTIDE SEQUENCE [LARGE SCALE GENOMIC DNA]</scope>
    <source>
        <strain evidence="1 2">GIHE-NHR1</strain>
    </source>
</reference>
<sequence>MSESIKATRANVAIGSLTIDGFMLPDGSYRMSQTQAAETVGKDEINARRFLSSKNINAIRGEGYTPDSIEIESLSDKRGQTRFNALPLDVVTAYWLYQSSQGNQKALALVWALLSESLERRFDNAFGVIRTEQERNEVTTARIKALESDLANLSEGFALDDEIRRERDYFESLLKQNGIEPYGLPNSDRAEGDKP</sequence>
<evidence type="ECO:0000313" key="2">
    <source>
        <dbReference type="Proteomes" id="UP000738376"/>
    </source>
</evidence>
<proteinExistence type="predicted"/>
<organism evidence="1 2">
    <name type="scientific">Pseudanabaena yagii GIHE-NHR1</name>
    <dbReference type="NCBI Taxonomy" id="2722753"/>
    <lineage>
        <taxon>Bacteria</taxon>
        <taxon>Bacillati</taxon>
        <taxon>Cyanobacteriota</taxon>
        <taxon>Cyanophyceae</taxon>
        <taxon>Pseudanabaenales</taxon>
        <taxon>Pseudanabaenaceae</taxon>
        <taxon>Pseudanabaena</taxon>
        <taxon>Pseudanabaena yagii</taxon>
    </lineage>
</organism>
<protein>
    <recommendedName>
        <fullName evidence="3">DNA-binding protein</fullName>
    </recommendedName>
</protein>
<gene>
    <name evidence="1" type="ORF">HC246_13985</name>
</gene>
<dbReference type="RefSeq" id="WP_169363908.1">
    <property type="nucleotide sequence ID" value="NZ_JAAVJL010000001.1"/>
</dbReference>
<keyword evidence="2" id="KW-1185">Reference proteome</keyword>
<evidence type="ECO:0008006" key="3">
    <source>
        <dbReference type="Google" id="ProtNLM"/>
    </source>
</evidence>